<evidence type="ECO:0000313" key="12">
    <source>
        <dbReference type="Proteomes" id="UP000663870"/>
    </source>
</evidence>
<dbReference type="Gene3D" id="1.10.510.10">
    <property type="entry name" value="Transferase(Phosphotransferase) domain 1"/>
    <property type="match status" value="1"/>
</dbReference>
<protein>
    <recommendedName>
        <fullName evidence="6">Protein kinase domain-containing protein</fullName>
    </recommendedName>
</protein>
<dbReference type="Proteomes" id="UP000663854">
    <property type="component" value="Unassembled WGS sequence"/>
</dbReference>
<keyword evidence="3" id="KW-0547">Nucleotide-binding</keyword>
<dbReference type="PROSITE" id="PS50011">
    <property type="entry name" value="PROTEIN_KINASE_DOM"/>
    <property type="match status" value="1"/>
</dbReference>
<dbReference type="GO" id="GO:0005524">
    <property type="term" value="F:ATP binding"/>
    <property type="evidence" value="ECO:0007669"/>
    <property type="project" value="UniProtKB-KW"/>
</dbReference>
<gene>
    <name evidence="11" type="ORF">JXQ802_LOCUS57369</name>
    <name evidence="9" type="ORF">PYM288_LOCUS40777</name>
    <name evidence="7" type="ORF">RFH988_LOCUS38177</name>
    <name evidence="10" type="ORF">SEV965_LOCUS38323</name>
    <name evidence="8" type="ORF">ZHD862_LOCUS38300</name>
</gene>
<evidence type="ECO:0000313" key="9">
    <source>
        <dbReference type="EMBL" id="CAF1541433.1"/>
    </source>
</evidence>
<dbReference type="Proteomes" id="UP000663870">
    <property type="component" value="Unassembled WGS sequence"/>
</dbReference>
<feature type="non-terminal residue" evidence="7">
    <location>
        <position position="1"/>
    </location>
</feature>
<dbReference type="EMBL" id="CAJNOH010013014">
    <property type="protein sequence ID" value="CAF1541433.1"/>
    <property type="molecule type" value="Genomic_DNA"/>
</dbReference>
<dbReference type="EMBL" id="CAJNOL010014896">
    <property type="protein sequence ID" value="CAF1669628.1"/>
    <property type="molecule type" value="Genomic_DNA"/>
</dbReference>
<dbReference type="PROSITE" id="PS00108">
    <property type="entry name" value="PROTEIN_KINASE_ST"/>
    <property type="match status" value="1"/>
</dbReference>
<dbReference type="Pfam" id="PF00069">
    <property type="entry name" value="Pkinase"/>
    <property type="match status" value="1"/>
</dbReference>
<evidence type="ECO:0000256" key="4">
    <source>
        <dbReference type="ARBA" id="ARBA00022777"/>
    </source>
</evidence>
<dbReference type="PANTHER" id="PTHR24345:SF0">
    <property type="entry name" value="CELL CYCLE SERINE_THREONINE-PROTEIN KINASE CDC5_MSD2"/>
    <property type="match status" value="1"/>
</dbReference>
<evidence type="ECO:0000256" key="1">
    <source>
        <dbReference type="ARBA" id="ARBA00022527"/>
    </source>
</evidence>
<keyword evidence="1" id="KW-0723">Serine/threonine-protein kinase</keyword>
<dbReference type="GO" id="GO:0004674">
    <property type="term" value="F:protein serine/threonine kinase activity"/>
    <property type="evidence" value="ECO:0007669"/>
    <property type="project" value="UniProtKB-KW"/>
</dbReference>
<dbReference type="OrthoDB" id="4062651at2759"/>
<evidence type="ECO:0000313" key="10">
    <source>
        <dbReference type="EMBL" id="CAF1544359.1"/>
    </source>
</evidence>
<dbReference type="Proteomes" id="UP000663882">
    <property type="component" value="Unassembled WGS sequence"/>
</dbReference>
<evidence type="ECO:0000313" key="7">
    <source>
        <dbReference type="EMBL" id="CAF1485419.1"/>
    </source>
</evidence>
<dbReference type="AlphaFoldDB" id="A0A815S4S4"/>
<name>A0A815S4S4_9BILA</name>
<evidence type="ECO:0000313" key="11">
    <source>
        <dbReference type="EMBL" id="CAF1669628.1"/>
    </source>
</evidence>
<keyword evidence="12" id="KW-1185">Reference proteome</keyword>
<evidence type="ECO:0000256" key="2">
    <source>
        <dbReference type="ARBA" id="ARBA00022679"/>
    </source>
</evidence>
<keyword evidence="4" id="KW-0418">Kinase</keyword>
<feature type="domain" description="Protein kinase" evidence="6">
    <location>
        <begin position="1"/>
        <end position="54"/>
    </location>
</feature>
<evidence type="ECO:0000256" key="3">
    <source>
        <dbReference type="ARBA" id="ARBA00022741"/>
    </source>
</evidence>
<keyword evidence="2" id="KW-0808">Transferase</keyword>
<dbReference type="InterPro" id="IPR011009">
    <property type="entry name" value="Kinase-like_dom_sf"/>
</dbReference>
<dbReference type="EMBL" id="CAJNOO010008746">
    <property type="protein sequence ID" value="CAF1485419.1"/>
    <property type="molecule type" value="Genomic_DNA"/>
</dbReference>
<dbReference type="EMBL" id="CAJNOT010008575">
    <property type="protein sequence ID" value="CAF1519285.1"/>
    <property type="molecule type" value="Genomic_DNA"/>
</dbReference>
<reference evidence="7" key="1">
    <citation type="submission" date="2021-02" db="EMBL/GenBank/DDBJ databases">
        <authorList>
            <person name="Nowell W R."/>
        </authorList>
    </citation>
    <scope>NUCLEOTIDE SEQUENCE</scope>
</reference>
<evidence type="ECO:0000256" key="5">
    <source>
        <dbReference type="ARBA" id="ARBA00022840"/>
    </source>
</evidence>
<dbReference type="InterPro" id="IPR008271">
    <property type="entry name" value="Ser/Thr_kinase_AS"/>
</dbReference>
<dbReference type="Proteomes" id="UP000663889">
    <property type="component" value="Unassembled WGS sequence"/>
</dbReference>
<organism evidence="7 13">
    <name type="scientific">Rotaria sordida</name>
    <dbReference type="NCBI Taxonomy" id="392033"/>
    <lineage>
        <taxon>Eukaryota</taxon>
        <taxon>Metazoa</taxon>
        <taxon>Spiralia</taxon>
        <taxon>Gnathifera</taxon>
        <taxon>Rotifera</taxon>
        <taxon>Eurotatoria</taxon>
        <taxon>Bdelloidea</taxon>
        <taxon>Philodinida</taxon>
        <taxon>Philodinidae</taxon>
        <taxon>Rotaria</taxon>
    </lineage>
</organism>
<accession>A0A815S4S4</accession>
<keyword evidence="5" id="KW-0067">ATP-binding</keyword>
<dbReference type="GO" id="GO:0005634">
    <property type="term" value="C:nucleus"/>
    <property type="evidence" value="ECO:0007669"/>
    <property type="project" value="TreeGrafter"/>
</dbReference>
<dbReference type="PANTHER" id="PTHR24345">
    <property type="entry name" value="SERINE/THREONINE-PROTEIN KINASE PLK"/>
    <property type="match status" value="1"/>
</dbReference>
<evidence type="ECO:0000259" key="6">
    <source>
        <dbReference type="PROSITE" id="PS50011"/>
    </source>
</evidence>
<dbReference type="EMBL" id="CAJNOU010009182">
    <property type="protein sequence ID" value="CAF1544359.1"/>
    <property type="molecule type" value="Genomic_DNA"/>
</dbReference>
<evidence type="ECO:0000313" key="13">
    <source>
        <dbReference type="Proteomes" id="UP000663882"/>
    </source>
</evidence>
<comment type="caution">
    <text evidence="7">The sequence shown here is derived from an EMBL/GenBank/DDBJ whole genome shotgun (WGS) entry which is preliminary data.</text>
</comment>
<evidence type="ECO:0000313" key="8">
    <source>
        <dbReference type="EMBL" id="CAF1519285.1"/>
    </source>
</evidence>
<dbReference type="SUPFAM" id="SSF56112">
    <property type="entry name" value="Protein kinase-like (PK-like)"/>
    <property type="match status" value="1"/>
</dbReference>
<dbReference type="Proteomes" id="UP000663864">
    <property type="component" value="Unassembled WGS sequence"/>
</dbReference>
<proteinExistence type="predicted"/>
<dbReference type="InterPro" id="IPR000719">
    <property type="entry name" value="Prot_kinase_dom"/>
</dbReference>
<sequence>SSILNAVNHLNSHRVVHRDLKPENILIDSTMNVKITDLGFPVQLNENESLFDLF</sequence>